<reference evidence="1 2" key="1">
    <citation type="journal article" date="2016" name="Environ. Microbiol.">
        <title>Genomic resolution of a cold subsurface aquifer community provides metabolic insights for novel microbes adapted to high CO concentrations.</title>
        <authorList>
            <person name="Probst A.J."/>
            <person name="Castelle C.J."/>
            <person name="Singh A."/>
            <person name="Brown C.T."/>
            <person name="Anantharaman K."/>
            <person name="Sharon I."/>
            <person name="Hug L.A."/>
            <person name="Burstein D."/>
            <person name="Emerson J.B."/>
            <person name="Thomas B.C."/>
            <person name="Banfield J.F."/>
        </authorList>
    </citation>
    <scope>NUCLEOTIDE SEQUENCE [LARGE SCALE GENOMIC DNA]</scope>
    <source>
        <strain evidence="1">CG1_02_47_37</strain>
    </source>
</reference>
<evidence type="ECO:0000313" key="2">
    <source>
        <dbReference type="Proteomes" id="UP000183144"/>
    </source>
</evidence>
<gene>
    <name evidence="1" type="ORF">AUJ59_04010</name>
</gene>
<dbReference type="EMBL" id="MNUI01000073">
    <property type="protein sequence ID" value="OIN88413.1"/>
    <property type="molecule type" value="Genomic_DNA"/>
</dbReference>
<comment type="caution">
    <text evidence="1">The sequence shown here is derived from an EMBL/GenBank/DDBJ whole genome shotgun (WGS) entry which is preliminary data.</text>
</comment>
<name>A0A1J4RR33_9BACT</name>
<dbReference type="Proteomes" id="UP000183144">
    <property type="component" value="Unassembled WGS sequence"/>
</dbReference>
<organism evidence="1 2">
    <name type="scientific">Candidatus Beckwithbacteria bacterium CG1_02_47_37</name>
    <dbReference type="NCBI Taxonomy" id="1805034"/>
    <lineage>
        <taxon>Bacteria</taxon>
        <taxon>Candidatus Beckwithiibacteriota</taxon>
    </lineage>
</organism>
<protein>
    <submittedName>
        <fullName evidence="1">Uncharacterized protein</fullName>
    </submittedName>
</protein>
<evidence type="ECO:0000313" key="1">
    <source>
        <dbReference type="EMBL" id="OIN88413.1"/>
    </source>
</evidence>
<sequence>MLSPLFLDKIVNDFIDDLETKKIIFEGTNKEISEFVMRFILGQLGHDWEQTIMMIWEILGDKSTLNLKELNQEMKNFDYLNLFGEKT</sequence>
<dbReference type="STRING" id="1805034.AUJ59_04010"/>
<dbReference type="AlphaFoldDB" id="A0A1J4RR33"/>
<accession>A0A1J4RR33</accession>
<proteinExistence type="predicted"/>